<sequence>MFPRSVLTDRGETAHRVEANGNVEADERSTSQSTLILGYFASFPSEIGAVETYEHFCRYSDSLSSSIRSKFRTVVFLEKFVLWAICIARKPLSEFAAPDLRAFSAFCARPPEAWVGARKARFVINKGTERHNEDWKPFAQSIADPSLGYVTNRFFEFLGSDLGVQPRLSSSDLYRAPRAPFSDQDDFQAQQYLKYLANLTPATKVSERGLLVFSACYHLRFSFKEWRSERSHFSMACFSSIGSSDPHFIMRGHLRDYNIPVPQALIDSMSRYRHSLGLSAIPSPDEGNPLLTEALLNKLMWRLPKMPGLGCSPSELLERAVGFRISQLDTPAPVRPSRSESSRQYRLSWNRKQVSKARGAAHQQDSADLDADYHTQEHPPPLFGMQQREVLVLSKTQGQAYVASCFPRNRLKIALESLEVLRVYRSCSADRLKLVALEKLLLWSVYIKHKSFYSLTPLDAREFYEFCLAPPTSWAANHAQARLSVRITGVLPNPNWTPFVRISGSDEEKIVRAGRIMGWCENVCNSLLVIESVKINIFSGMLD</sequence>
<protein>
    <submittedName>
        <fullName evidence="1">Uncharacterized protein</fullName>
    </submittedName>
</protein>
<dbReference type="Proteomes" id="UP000438983">
    <property type="component" value="Chromosome"/>
</dbReference>
<proteinExistence type="predicted"/>
<gene>
    <name evidence="1" type="ORF">GQA94_14165</name>
</gene>
<dbReference type="OrthoDB" id="8610787at2"/>
<dbReference type="EMBL" id="CP046902">
    <property type="protein sequence ID" value="QGZ31149.1"/>
    <property type="molecule type" value="Genomic_DNA"/>
</dbReference>
<evidence type="ECO:0000313" key="2">
    <source>
        <dbReference type="Proteomes" id="UP000438983"/>
    </source>
</evidence>
<dbReference type="AlphaFoldDB" id="A0A6I6LJU5"/>
<organism evidence="1 2">
    <name type="scientific">Stutzerimonas stutzeri</name>
    <name type="common">Pseudomonas stutzeri</name>
    <dbReference type="NCBI Taxonomy" id="316"/>
    <lineage>
        <taxon>Bacteria</taxon>
        <taxon>Pseudomonadati</taxon>
        <taxon>Pseudomonadota</taxon>
        <taxon>Gammaproteobacteria</taxon>
        <taxon>Pseudomonadales</taxon>
        <taxon>Pseudomonadaceae</taxon>
        <taxon>Stutzerimonas</taxon>
    </lineage>
</organism>
<name>A0A6I6LJU5_STUST</name>
<accession>A0A6I6LJU5</accession>
<evidence type="ECO:0000313" key="1">
    <source>
        <dbReference type="EMBL" id="QGZ31149.1"/>
    </source>
</evidence>
<reference evidence="1 2" key="1">
    <citation type="submission" date="2019-12" db="EMBL/GenBank/DDBJ databases">
        <title>Complete genome sequence of Pseudomonas stutzeri.</title>
        <authorList>
            <person name="Lim S.R."/>
            <person name="Kim J.H."/>
        </authorList>
    </citation>
    <scope>NUCLEOTIDE SEQUENCE [LARGE SCALE GENOMIC DNA]</scope>
    <source>
        <strain evidence="1 2">PM101005</strain>
    </source>
</reference>
<dbReference type="RefSeq" id="WP_158188613.1">
    <property type="nucleotide sequence ID" value="NZ_CP046902.1"/>
</dbReference>